<name>A0A3G3IF31_9ARCH</name>
<evidence type="ECO:0000259" key="1">
    <source>
        <dbReference type="PROSITE" id="PS50943"/>
    </source>
</evidence>
<dbReference type="Pfam" id="PF01381">
    <property type="entry name" value="HTH_3"/>
    <property type="match status" value="1"/>
</dbReference>
<gene>
    <name evidence="2" type="ORF">BKD89_00745</name>
</gene>
<dbReference type="SUPFAM" id="SSF47413">
    <property type="entry name" value="lambda repressor-like DNA-binding domains"/>
    <property type="match status" value="1"/>
</dbReference>
<dbReference type="EMBL" id="CP017686">
    <property type="protein sequence ID" value="AYQ54349.1"/>
    <property type="molecule type" value="Genomic_DNA"/>
</dbReference>
<evidence type="ECO:0000313" key="3">
    <source>
        <dbReference type="Proteomes" id="UP000273278"/>
    </source>
</evidence>
<dbReference type="NCBIfam" id="TIGR00270">
    <property type="entry name" value="multiprotein bridging factor aMBF1"/>
    <property type="match status" value="1"/>
</dbReference>
<dbReference type="InterPro" id="IPR004451">
    <property type="entry name" value="MJ0586"/>
</dbReference>
<dbReference type="InterPro" id="IPR010982">
    <property type="entry name" value="Lambda_DNA-bd_dom_sf"/>
</dbReference>
<dbReference type="SMART" id="SM00530">
    <property type="entry name" value="HTH_XRE"/>
    <property type="match status" value="1"/>
</dbReference>
<dbReference type="PROSITE" id="PS50943">
    <property type="entry name" value="HTH_CROC1"/>
    <property type="match status" value="1"/>
</dbReference>
<feature type="domain" description="HTH cro/C1-type" evidence="1">
    <location>
        <begin position="86"/>
        <end position="140"/>
    </location>
</feature>
<dbReference type="InterPro" id="IPR058562">
    <property type="entry name" value="MJ0586_N"/>
</dbReference>
<protein>
    <submittedName>
        <fullName evidence="2">TIGR00270 family protein</fullName>
    </submittedName>
</protein>
<dbReference type="Pfam" id="PF26602">
    <property type="entry name" value="HVO_2718_N"/>
    <property type="match status" value="1"/>
</dbReference>
<accession>A0A3G3IF31</accession>
<dbReference type="AlphaFoldDB" id="A0A3G3IF31"/>
<dbReference type="InterPro" id="IPR001387">
    <property type="entry name" value="Cro/C1-type_HTH"/>
</dbReference>
<dbReference type="RefSeq" id="WP_022532887.1">
    <property type="nucleotide sequence ID" value="NZ_CAYARL010000008.1"/>
</dbReference>
<evidence type="ECO:0000313" key="2">
    <source>
        <dbReference type="EMBL" id="AYQ54349.1"/>
    </source>
</evidence>
<reference evidence="2 3" key="1">
    <citation type="submission" date="2016-10" db="EMBL/GenBank/DDBJ databases">
        <title>Complete genome of the TMA-utilizing, human hosted archaeon Methanomethylophilus alvus Gen. nov, sp. nov., strain Mx-05, derived from a pure culture.</title>
        <authorList>
            <person name="Brugere J.-F."/>
            <person name="Ben Hania W."/>
            <person name="Chaudhary P.P."/>
            <person name="Gaci N."/>
            <person name="Borrel G."/>
            <person name="Cao Van Tuat L."/>
            <person name="Fardeau M.-L."/>
            <person name="Harris H.M.B."/>
            <person name="O'Toole P.W."/>
            <person name="Ollivier B."/>
        </authorList>
    </citation>
    <scope>NUCLEOTIDE SEQUENCE [LARGE SCALE GENOMIC DNA]</scope>
    <source>
        <strain evidence="2 3">Mx-05</strain>
    </source>
</reference>
<proteinExistence type="predicted"/>
<dbReference type="GO" id="GO:0003677">
    <property type="term" value="F:DNA binding"/>
    <property type="evidence" value="ECO:0007669"/>
    <property type="project" value="InterPro"/>
</dbReference>
<dbReference type="Gene3D" id="1.10.260.40">
    <property type="entry name" value="lambda repressor-like DNA-binding domains"/>
    <property type="match status" value="1"/>
</dbReference>
<sequence>MICEMCGRDVPTTRPMMVEGSKLNLCPNCMKFGDDYKAPRDDTGSPATNSTVIQQRLEKRERRMQTKDIYAGAATVEIVDNYGEVIRKARMKKGMDMEEFAKSISEKKGTLVKVESQNLVPDDKLVAKLEKALNIKLKETVQSGGQVSGGAKSQTMTLGNFIKVEKK</sequence>
<dbReference type="Proteomes" id="UP000273278">
    <property type="component" value="Chromosome"/>
</dbReference>
<organism evidence="2 3">
    <name type="scientific">Methanomethylophilus alvi</name>
    <dbReference type="NCBI Taxonomy" id="1291540"/>
    <lineage>
        <taxon>Archaea</taxon>
        <taxon>Methanobacteriati</taxon>
        <taxon>Thermoplasmatota</taxon>
        <taxon>Thermoplasmata</taxon>
        <taxon>Methanomassiliicoccales</taxon>
        <taxon>Methanomethylophilaceae</taxon>
        <taxon>Methanomethylophilus</taxon>
    </lineage>
</organism>
<dbReference type="CDD" id="cd00093">
    <property type="entry name" value="HTH_XRE"/>
    <property type="match status" value="1"/>
</dbReference>
<dbReference type="GeneID" id="41320952"/>